<keyword evidence="3" id="KW-0949">S-adenosyl-L-methionine</keyword>
<dbReference type="InterPro" id="IPR018117">
    <property type="entry name" value="C5_DNA_meth_AS"/>
</dbReference>
<accession>A0A0E9U8F6</accession>
<dbReference type="GO" id="GO:0008168">
    <property type="term" value="F:methyltransferase activity"/>
    <property type="evidence" value="ECO:0007669"/>
    <property type="project" value="UniProtKB-KW"/>
</dbReference>
<reference evidence="4" key="2">
    <citation type="journal article" date="2015" name="Fish Shellfish Immunol.">
        <title>Early steps in the European eel (Anguilla anguilla)-Vibrio vulnificus interaction in the gills: Role of the RtxA13 toxin.</title>
        <authorList>
            <person name="Callol A."/>
            <person name="Pajuelo D."/>
            <person name="Ebbesson L."/>
            <person name="Teles M."/>
            <person name="MacKenzie S."/>
            <person name="Amaro C."/>
        </authorList>
    </citation>
    <scope>NUCLEOTIDE SEQUENCE</scope>
</reference>
<proteinExistence type="predicted"/>
<organism evidence="4">
    <name type="scientific">Anguilla anguilla</name>
    <name type="common">European freshwater eel</name>
    <name type="synonym">Muraena anguilla</name>
    <dbReference type="NCBI Taxonomy" id="7936"/>
    <lineage>
        <taxon>Eukaryota</taxon>
        <taxon>Metazoa</taxon>
        <taxon>Chordata</taxon>
        <taxon>Craniata</taxon>
        <taxon>Vertebrata</taxon>
        <taxon>Euteleostomi</taxon>
        <taxon>Actinopterygii</taxon>
        <taxon>Neopterygii</taxon>
        <taxon>Teleostei</taxon>
        <taxon>Anguilliformes</taxon>
        <taxon>Anguillidae</taxon>
        <taxon>Anguilla</taxon>
    </lineage>
</organism>
<evidence type="ECO:0000256" key="2">
    <source>
        <dbReference type="ARBA" id="ARBA00022679"/>
    </source>
</evidence>
<keyword evidence="1" id="KW-0489">Methyltransferase</keyword>
<dbReference type="EMBL" id="GBXM01046451">
    <property type="protein sequence ID" value="JAH62126.1"/>
    <property type="molecule type" value="Transcribed_RNA"/>
</dbReference>
<keyword evidence="2" id="KW-0808">Transferase</keyword>
<evidence type="ECO:0000313" key="4">
    <source>
        <dbReference type="EMBL" id="JAH62126.1"/>
    </source>
</evidence>
<evidence type="ECO:0000256" key="3">
    <source>
        <dbReference type="ARBA" id="ARBA00022691"/>
    </source>
</evidence>
<sequence length="73" mass="8521">MTIMTFGHCDIRYIAHSRGSCAGDIWQRHDTSRHPGRGTVSSLLKRSPPCWTFSQWRSECRKVLVICRNPLYR</sequence>
<name>A0A0E9U8F6_ANGAN</name>
<reference evidence="4" key="1">
    <citation type="submission" date="2014-11" db="EMBL/GenBank/DDBJ databases">
        <authorList>
            <person name="Amaro Gonzalez C."/>
        </authorList>
    </citation>
    <scope>NUCLEOTIDE SEQUENCE</scope>
</reference>
<protein>
    <submittedName>
        <fullName evidence="4">Uncharacterized protein</fullName>
    </submittedName>
</protein>
<dbReference type="GO" id="GO:0032259">
    <property type="term" value="P:methylation"/>
    <property type="evidence" value="ECO:0007669"/>
    <property type="project" value="UniProtKB-KW"/>
</dbReference>
<dbReference type="PROSITE" id="PS00094">
    <property type="entry name" value="C5_MTASE_1"/>
    <property type="match status" value="1"/>
</dbReference>
<dbReference type="AlphaFoldDB" id="A0A0E9U8F6"/>
<evidence type="ECO:0000256" key="1">
    <source>
        <dbReference type="ARBA" id="ARBA00022603"/>
    </source>
</evidence>